<dbReference type="Pfam" id="PF01416">
    <property type="entry name" value="PseudoU_synth_1"/>
    <property type="match status" value="1"/>
</dbReference>
<dbReference type="AlphaFoldDB" id="A0A286U833"/>
<evidence type="ECO:0000256" key="4">
    <source>
        <dbReference type="SAM" id="MobiDB-lite"/>
    </source>
</evidence>
<accession>A0A286U833</accession>
<dbReference type="InterPro" id="IPR020103">
    <property type="entry name" value="PsdUridine_synth_cat_dom_sf"/>
</dbReference>
<evidence type="ECO:0000259" key="5">
    <source>
        <dbReference type="Pfam" id="PF01416"/>
    </source>
</evidence>
<dbReference type="GO" id="GO:1990481">
    <property type="term" value="P:mRNA pseudouridine synthesis"/>
    <property type="evidence" value="ECO:0007669"/>
    <property type="project" value="TreeGrafter"/>
</dbReference>
<dbReference type="GO" id="GO:0003723">
    <property type="term" value="F:RNA binding"/>
    <property type="evidence" value="ECO:0007669"/>
    <property type="project" value="InterPro"/>
</dbReference>
<keyword evidence="7" id="KW-1185">Reference proteome</keyword>
<feature type="compositionally biased region" description="Basic and acidic residues" evidence="4">
    <location>
        <begin position="171"/>
        <end position="187"/>
    </location>
</feature>
<dbReference type="FunCoup" id="A0A286U833">
    <property type="interactions" value="493"/>
</dbReference>
<dbReference type="InterPro" id="IPR001406">
    <property type="entry name" value="PsdUridine_synth_TruA"/>
</dbReference>
<dbReference type="EMBL" id="NBII01000009">
    <property type="protein sequence ID" value="PAV15689.1"/>
    <property type="molecule type" value="Genomic_DNA"/>
</dbReference>
<feature type="region of interest" description="Disordered" evidence="4">
    <location>
        <begin position="41"/>
        <end position="66"/>
    </location>
</feature>
<dbReference type="GO" id="GO:0009982">
    <property type="term" value="F:pseudouridine synthase activity"/>
    <property type="evidence" value="ECO:0007669"/>
    <property type="project" value="InterPro"/>
</dbReference>
<proteinExistence type="inferred from homology"/>
<dbReference type="OrthoDB" id="25767at2759"/>
<comment type="similarity">
    <text evidence="1">Belongs to the tRNA pseudouridine synthase TruA family.</text>
</comment>
<dbReference type="STRING" id="2282107.A0A286U833"/>
<evidence type="ECO:0000256" key="2">
    <source>
        <dbReference type="ARBA" id="ARBA00022694"/>
    </source>
</evidence>
<protein>
    <submittedName>
        <fullName evidence="6">tRNA pseudouridine synthase</fullName>
    </submittedName>
</protein>
<feature type="region of interest" description="Disordered" evidence="4">
    <location>
        <begin position="483"/>
        <end position="509"/>
    </location>
</feature>
<organism evidence="6 7">
    <name type="scientific">Pyrrhoderma noxium</name>
    <dbReference type="NCBI Taxonomy" id="2282107"/>
    <lineage>
        <taxon>Eukaryota</taxon>
        <taxon>Fungi</taxon>
        <taxon>Dikarya</taxon>
        <taxon>Basidiomycota</taxon>
        <taxon>Agaricomycotina</taxon>
        <taxon>Agaricomycetes</taxon>
        <taxon>Hymenochaetales</taxon>
        <taxon>Hymenochaetaceae</taxon>
        <taxon>Pyrrhoderma</taxon>
    </lineage>
</organism>
<dbReference type="PANTHER" id="PTHR11142">
    <property type="entry name" value="PSEUDOURIDYLATE SYNTHASE"/>
    <property type="match status" value="1"/>
</dbReference>
<dbReference type="GO" id="GO:0005634">
    <property type="term" value="C:nucleus"/>
    <property type="evidence" value="ECO:0007669"/>
    <property type="project" value="TreeGrafter"/>
</dbReference>
<reference evidence="6 7" key="1">
    <citation type="journal article" date="2017" name="Mol. Ecol.">
        <title>Comparative and population genomic landscape of Phellinus noxius: A hypervariable fungus causing root rot in trees.</title>
        <authorList>
            <person name="Chung C.L."/>
            <person name="Lee T.J."/>
            <person name="Akiba M."/>
            <person name="Lee H.H."/>
            <person name="Kuo T.H."/>
            <person name="Liu D."/>
            <person name="Ke H.M."/>
            <person name="Yokoi T."/>
            <person name="Roa M.B."/>
            <person name="Lu M.J."/>
            <person name="Chang Y.Y."/>
            <person name="Ann P.J."/>
            <person name="Tsai J.N."/>
            <person name="Chen C.Y."/>
            <person name="Tzean S.S."/>
            <person name="Ota Y."/>
            <person name="Hattori T."/>
            <person name="Sahashi N."/>
            <person name="Liou R.F."/>
            <person name="Kikuchi T."/>
            <person name="Tsai I.J."/>
        </authorList>
    </citation>
    <scope>NUCLEOTIDE SEQUENCE [LARGE SCALE GENOMIC DNA]</scope>
    <source>
        <strain evidence="6 7">FFPRI411160</strain>
    </source>
</reference>
<dbReference type="Proteomes" id="UP000217199">
    <property type="component" value="Unassembled WGS sequence"/>
</dbReference>
<dbReference type="InterPro" id="IPR020097">
    <property type="entry name" value="PsdUridine_synth_TruA_a/b_dom"/>
</dbReference>
<evidence type="ECO:0000256" key="3">
    <source>
        <dbReference type="ARBA" id="ARBA00023235"/>
    </source>
</evidence>
<dbReference type="InterPro" id="IPR020095">
    <property type="entry name" value="PsdUridine_synth_TruA_C"/>
</dbReference>
<dbReference type="InterPro" id="IPR020094">
    <property type="entry name" value="TruA/RsuA/RluB/E/F_N"/>
</dbReference>
<feature type="compositionally biased region" description="Polar residues" evidence="4">
    <location>
        <begin position="41"/>
        <end position="50"/>
    </location>
</feature>
<evidence type="ECO:0000256" key="1">
    <source>
        <dbReference type="ARBA" id="ARBA00009375"/>
    </source>
</evidence>
<keyword evidence="3" id="KW-0413">Isomerase</keyword>
<dbReference type="SUPFAM" id="SSF55120">
    <property type="entry name" value="Pseudouridine synthase"/>
    <property type="match status" value="1"/>
</dbReference>
<dbReference type="PANTHER" id="PTHR11142:SF5">
    <property type="entry name" value="TRNA PSEUDOURIDINE(38_39) SYNTHASE"/>
    <property type="match status" value="1"/>
</dbReference>
<evidence type="ECO:0000313" key="6">
    <source>
        <dbReference type="EMBL" id="PAV15689.1"/>
    </source>
</evidence>
<evidence type="ECO:0000313" key="7">
    <source>
        <dbReference type="Proteomes" id="UP000217199"/>
    </source>
</evidence>
<keyword evidence="2" id="KW-0819">tRNA processing</keyword>
<comment type="caution">
    <text evidence="6">The sequence shown here is derived from an EMBL/GenBank/DDBJ whole genome shotgun (WGS) entry which is preliminary data.</text>
</comment>
<dbReference type="GO" id="GO:0005737">
    <property type="term" value="C:cytoplasm"/>
    <property type="evidence" value="ECO:0007669"/>
    <property type="project" value="TreeGrafter"/>
</dbReference>
<feature type="region of interest" description="Disordered" evidence="4">
    <location>
        <begin position="158"/>
        <end position="197"/>
    </location>
</feature>
<dbReference type="InParanoid" id="A0A286U833"/>
<dbReference type="Gene3D" id="3.30.70.580">
    <property type="entry name" value="Pseudouridine synthase I, catalytic domain, N-terminal subdomain"/>
    <property type="match status" value="1"/>
</dbReference>
<sequence>MPINWHGARLNFTNKVRRAAMYEGWSREELIARLIQLDPNPSVSSVQGGSSKIKGASKNKPPKASKAFDFSQYPRRKIALKFCYQGWEYNGLAFQSDKTPLPTVEGTLYNALASCKLIDGAAGPEGCGWERCGRTDRGVSSAGQVVSLWVRSNIKHEGRKEAEELTPEANEGDKDLDTNVENKDSHPDSSTAPRPLSGLDLNAMQEAANRLIGEHDFRNLCKVDPSKQISSYRRKILRAEISKASVFADTITNSNAGPQVDRGQPEMCVFDLSGTAFLYNQVRHIMAVLFLVGARLEQPKVVTALLNSDPAIPEPPFKDNEDPPEFVTCKPEYQMADPLPLVLWECAYSDNDVTWQTDNEVNTGVTERIQNNSKTEESDDSIKSIYRQVYSIHERSLVHTTLNAHFLQAVSTFHPPPQSMLNSLSPPNPLSLITPDSSPFLSVPLGGGSARRIAARNYVPLLLRKRLEHVDIVNARWREGKGGRRAEAGKVVPKSMLEKDQNADADNDE</sequence>
<dbReference type="GO" id="GO:0031119">
    <property type="term" value="P:tRNA pseudouridine synthesis"/>
    <property type="evidence" value="ECO:0007669"/>
    <property type="project" value="TreeGrafter"/>
</dbReference>
<name>A0A286U833_9AGAM</name>
<feature type="domain" description="Pseudouridine synthase I TruA alpha/beta" evidence="5">
    <location>
        <begin position="207"/>
        <end position="348"/>
    </location>
</feature>
<dbReference type="Gene3D" id="3.30.70.660">
    <property type="entry name" value="Pseudouridine synthase I, catalytic domain, C-terminal subdomain"/>
    <property type="match status" value="1"/>
</dbReference>
<gene>
    <name evidence="6" type="ORF">PNOK_0854700</name>
</gene>